<dbReference type="Proteomes" id="UP000027466">
    <property type="component" value="Unassembled WGS sequence"/>
</dbReference>
<reference evidence="1 2" key="1">
    <citation type="submission" date="2014-03" db="EMBL/GenBank/DDBJ databases">
        <title>Draft Genome Sequences of Four Burkholderia Strains.</title>
        <authorList>
            <person name="Liu X.Y."/>
            <person name="Li C.X."/>
            <person name="Xu J.H."/>
        </authorList>
    </citation>
    <scope>NUCLEOTIDE SEQUENCE [LARGE SCALE GENOMIC DNA]</scope>
    <source>
        <strain evidence="1 2">DSM 50014</strain>
    </source>
</reference>
<dbReference type="EMBL" id="JFHC01000001">
    <property type="protein sequence ID" value="KDR44609.1"/>
    <property type="molecule type" value="Genomic_DNA"/>
</dbReference>
<dbReference type="AlphaFoldDB" id="A0A069PXN2"/>
<accession>A0A069PXN2</accession>
<keyword evidence="2" id="KW-1185">Reference proteome</keyword>
<protein>
    <submittedName>
        <fullName evidence="1">Uncharacterized protein</fullName>
    </submittedName>
</protein>
<proteinExistence type="predicted"/>
<sequence>MLEEDTDIVPPGIRLFEGVVPLTLLEQINATIDETRDTWQPADGRRATQTTARVVELLRQHGEFRRVEQRACSISRRWAAQNGLMIDGEPLCVLRCINRTLPAQSHLRHYDSHILTLLIPLQSAHDAEENGDLIVYRQPRYLLSAATNLMAKAWLIALRRLPLAVRRAQTWRDLSRQHCDRIACLPGNIYAFNGFVTRHANLHVEQGERRTLIVHYYDPGMTAGLRVVPRIWRAIRDKVLDVCQRRP</sequence>
<organism evidence="1 2">
    <name type="scientific">Caballeronia glathei</name>
    <dbReference type="NCBI Taxonomy" id="60547"/>
    <lineage>
        <taxon>Bacteria</taxon>
        <taxon>Pseudomonadati</taxon>
        <taxon>Pseudomonadota</taxon>
        <taxon>Betaproteobacteria</taxon>
        <taxon>Burkholderiales</taxon>
        <taxon>Burkholderiaceae</taxon>
        <taxon>Caballeronia</taxon>
    </lineage>
</organism>
<comment type="caution">
    <text evidence="1">The sequence shown here is derived from an EMBL/GenBank/DDBJ whole genome shotgun (WGS) entry which is preliminary data.</text>
</comment>
<evidence type="ECO:0000313" key="1">
    <source>
        <dbReference type="EMBL" id="KDR44609.1"/>
    </source>
</evidence>
<name>A0A069PXN2_9BURK</name>
<evidence type="ECO:0000313" key="2">
    <source>
        <dbReference type="Proteomes" id="UP000027466"/>
    </source>
</evidence>
<gene>
    <name evidence="1" type="ORF">BG61_00100</name>
</gene>